<organism evidence="2 3">
    <name type="scientific">Sphingomonas oligophenolica</name>
    <dbReference type="NCBI Taxonomy" id="301154"/>
    <lineage>
        <taxon>Bacteria</taxon>
        <taxon>Pseudomonadati</taxon>
        <taxon>Pseudomonadota</taxon>
        <taxon>Alphaproteobacteria</taxon>
        <taxon>Sphingomonadales</taxon>
        <taxon>Sphingomonadaceae</taxon>
        <taxon>Sphingomonas</taxon>
    </lineage>
</organism>
<reference evidence="2 3" key="1">
    <citation type="submission" date="2024-05" db="EMBL/GenBank/DDBJ databases">
        <authorList>
            <person name="Liu Q."/>
            <person name="Xin Y.-H."/>
        </authorList>
    </citation>
    <scope>NUCLEOTIDE SEQUENCE [LARGE SCALE GENOMIC DNA]</scope>
    <source>
        <strain evidence="2 3">CGMCC 1.10181</strain>
    </source>
</reference>
<comment type="caution">
    <text evidence="2">The sequence shown here is derived from an EMBL/GenBank/DDBJ whole genome shotgun (WGS) entry which is preliminary data.</text>
</comment>
<keyword evidence="3" id="KW-1185">Reference proteome</keyword>
<gene>
    <name evidence="2" type="ORF">ABC974_28080</name>
</gene>
<dbReference type="EMBL" id="JBDIME010000051">
    <property type="protein sequence ID" value="MEN2793509.1"/>
    <property type="molecule type" value="Genomic_DNA"/>
</dbReference>
<sequence length="165" mass="17230">MATTNRSETYRGMLMVAAAALMLAPASGQAQQDTGKSSTMRDAKDIATQPVRDVGIEKTKIPPLLIEASDDPYAMRGAGTCRQIASSIGALNGVLGPDFGSSGPRRKTSVVKAGGEAVVGSLIPFRGVVREISGAAPAERRLQAAITAGFARRGFLRGLQRARKC</sequence>
<protein>
    <submittedName>
        <fullName evidence="2">Uncharacterized protein</fullName>
    </submittedName>
</protein>
<dbReference type="Proteomes" id="UP001419910">
    <property type="component" value="Unassembled WGS sequence"/>
</dbReference>
<accession>A0ABU9YCH2</accession>
<dbReference type="RefSeq" id="WP_343891526.1">
    <property type="nucleotide sequence ID" value="NZ_BAAAEH010000045.1"/>
</dbReference>
<evidence type="ECO:0000313" key="3">
    <source>
        <dbReference type="Proteomes" id="UP001419910"/>
    </source>
</evidence>
<name>A0ABU9YCH2_9SPHN</name>
<feature type="signal peptide" evidence="1">
    <location>
        <begin position="1"/>
        <end position="30"/>
    </location>
</feature>
<proteinExistence type="predicted"/>
<evidence type="ECO:0000313" key="2">
    <source>
        <dbReference type="EMBL" id="MEN2793509.1"/>
    </source>
</evidence>
<evidence type="ECO:0000256" key="1">
    <source>
        <dbReference type="SAM" id="SignalP"/>
    </source>
</evidence>
<keyword evidence="1" id="KW-0732">Signal</keyword>
<feature type="chain" id="PRO_5046356396" evidence="1">
    <location>
        <begin position="31"/>
        <end position="165"/>
    </location>
</feature>